<evidence type="ECO:0000256" key="1">
    <source>
        <dbReference type="SAM" id="Phobius"/>
    </source>
</evidence>
<accession>K1LA74</accession>
<dbReference type="OrthoDB" id="826619at2"/>
<sequence length="132" mass="15350">MRKLGYIFLVVVFSIVLSAIIKNYLEKDNVAHLSFVLKEHDFDTLRVREDAEFHFIYENIGKKDLIIERITTSCGCTIPYWSNMALPPLNKDSIKVTYDIENKGYFIKEIMVYSNSETSPDRLVVKGYVPFD</sequence>
<dbReference type="EMBL" id="AMGM01000169">
    <property type="protein sequence ID" value="EKB47263.1"/>
    <property type="molecule type" value="Genomic_DNA"/>
</dbReference>
<dbReference type="Proteomes" id="UP000004478">
    <property type="component" value="Unassembled WGS sequence"/>
</dbReference>
<dbReference type="PANTHER" id="PTHR37833">
    <property type="entry name" value="LIPOPROTEIN-RELATED"/>
    <property type="match status" value="1"/>
</dbReference>
<evidence type="ECO:0000313" key="2">
    <source>
        <dbReference type="EMBL" id="EKB47263.1"/>
    </source>
</evidence>
<keyword evidence="3" id="KW-1185">Reference proteome</keyword>
<keyword evidence="1" id="KW-0472">Membrane</keyword>
<keyword evidence="1" id="KW-0812">Transmembrane</keyword>
<dbReference type="RefSeq" id="WP_009187154.1">
    <property type="nucleotide sequence ID" value="NZ_AMGM01000169.1"/>
</dbReference>
<dbReference type="InterPro" id="IPR011467">
    <property type="entry name" value="DUF1573"/>
</dbReference>
<keyword evidence="1" id="KW-1133">Transmembrane helix</keyword>
<dbReference type="PANTHER" id="PTHR37833:SF1">
    <property type="entry name" value="SIGNAL PEPTIDE PROTEIN"/>
    <property type="match status" value="1"/>
</dbReference>
<feature type="transmembrane region" description="Helical" evidence="1">
    <location>
        <begin position="6"/>
        <end position="25"/>
    </location>
</feature>
<organism evidence="2 3">
    <name type="scientific">Cecembia lonarensis (strain CCUG 58316 / KCTC 22772 / LW9)</name>
    <dbReference type="NCBI Taxonomy" id="1225176"/>
    <lineage>
        <taxon>Bacteria</taxon>
        <taxon>Pseudomonadati</taxon>
        <taxon>Bacteroidota</taxon>
        <taxon>Cytophagia</taxon>
        <taxon>Cytophagales</taxon>
        <taxon>Cyclobacteriaceae</taxon>
        <taxon>Cecembia</taxon>
    </lineage>
</organism>
<evidence type="ECO:0000313" key="3">
    <source>
        <dbReference type="Proteomes" id="UP000004478"/>
    </source>
</evidence>
<comment type="caution">
    <text evidence="2">The sequence shown here is derived from an EMBL/GenBank/DDBJ whole genome shotgun (WGS) entry which is preliminary data.</text>
</comment>
<name>K1LA74_CECL9</name>
<dbReference type="AlphaFoldDB" id="K1LA74"/>
<gene>
    <name evidence="2" type="ORF">B879_04139</name>
</gene>
<dbReference type="Gene3D" id="2.60.40.10">
    <property type="entry name" value="Immunoglobulins"/>
    <property type="match status" value="1"/>
</dbReference>
<dbReference type="Pfam" id="PF07610">
    <property type="entry name" value="DUF1573"/>
    <property type="match status" value="1"/>
</dbReference>
<reference evidence="2 3" key="1">
    <citation type="journal article" date="2012" name="J. Bacteriol.">
        <title>Draft Genome Sequence of Cecembia lonarensis Strain LW9T, Isolated from Lonar Lake, a Haloalkaline Lake in India.</title>
        <authorList>
            <person name="Shivaji S."/>
            <person name="Ara S."/>
            <person name="Singh A."/>
            <person name="Pinnaka A.K."/>
        </authorList>
    </citation>
    <scope>NUCLEOTIDE SEQUENCE [LARGE SCALE GENOMIC DNA]</scope>
    <source>
        <strain evidence="2 3">LW9</strain>
    </source>
</reference>
<protein>
    <recommendedName>
        <fullName evidence="4">DUF1573 domain-containing protein</fullName>
    </recommendedName>
</protein>
<dbReference type="InterPro" id="IPR013783">
    <property type="entry name" value="Ig-like_fold"/>
</dbReference>
<evidence type="ECO:0008006" key="4">
    <source>
        <dbReference type="Google" id="ProtNLM"/>
    </source>
</evidence>
<proteinExistence type="predicted"/>